<feature type="compositionally biased region" description="Basic and acidic residues" evidence="16">
    <location>
        <begin position="485"/>
        <end position="496"/>
    </location>
</feature>
<dbReference type="GO" id="GO:0004674">
    <property type="term" value="F:protein serine/threonine kinase activity"/>
    <property type="evidence" value="ECO:0007669"/>
    <property type="project" value="UniProtKB-KW"/>
</dbReference>
<keyword evidence="10 15" id="KW-0067">ATP-binding</keyword>
<evidence type="ECO:0000256" key="9">
    <source>
        <dbReference type="ARBA" id="ARBA00022777"/>
    </source>
</evidence>
<dbReference type="EC" id="2.7.12.1" evidence="5"/>
<evidence type="ECO:0000256" key="10">
    <source>
        <dbReference type="ARBA" id="ARBA00022840"/>
    </source>
</evidence>
<dbReference type="Pfam" id="PF07714">
    <property type="entry name" value="PK_Tyr_Ser-Thr"/>
    <property type="match status" value="1"/>
</dbReference>
<accession>A0A2A2LJL0</accession>
<evidence type="ECO:0000256" key="5">
    <source>
        <dbReference type="ARBA" id="ARBA00013203"/>
    </source>
</evidence>
<evidence type="ECO:0000259" key="17">
    <source>
        <dbReference type="PROSITE" id="PS50011"/>
    </source>
</evidence>
<dbReference type="InterPro" id="IPR017441">
    <property type="entry name" value="Protein_kinase_ATP_BS"/>
</dbReference>
<comment type="cofactor">
    <cofactor evidence="2">
        <name>Mg(2+)</name>
        <dbReference type="ChEBI" id="CHEBI:18420"/>
    </cofactor>
</comment>
<evidence type="ECO:0000256" key="16">
    <source>
        <dbReference type="SAM" id="MobiDB-lite"/>
    </source>
</evidence>
<feature type="region of interest" description="Disordered" evidence="16">
    <location>
        <begin position="471"/>
        <end position="502"/>
    </location>
</feature>
<keyword evidence="9" id="KW-0418">Kinase</keyword>
<dbReference type="Pfam" id="PF00339">
    <property type="entry name" value="Arrestin_N"/>
    <property type="match status" value="1"/>
</dbReference>
<keyword evidence="11" id="KW-0464">Manganese</keyword>
<dbReference type="Gene3D" id="3.30.200.20">
    <property type="entry name" value="Phosphorylase Kinase, domain 1"/>
    <property type="match status" value="1"/>
</dbReference>
<feature type="binding site" evidence="15">
    <location>
        <position position="621"/>
    </location>
    <ligand>
        <name>ATP</name>
        <dbReference type="ChEBI" id="CHEBI:30616"/>
    </ligand>
</feature>
<evidence type="ECO:0000256" key="14">
    <source>
        <dbReference type="ARBA" id="ARBA00051680"/>
    </source>
</evidence>
<dbReference type="GO" id="GO:0046872">
    <property type="term" value="F:metal ion binding"/>
    <property type="evidence" value="ECO:0007669"/>
    <property type="project" value="UniProtKB-KW"/>
</dbReference>
<dbReference type="InterPro" id="IPR000719">
    <property type="entry name" value="Prot_kinase_dom"/>
</dbReference>
<dbReference type="PANTHER" id="PTHR46485:SF5">
    <property type="entry name" value="CENTER DIVIDER, ISOFORM A"/>
    <property type="match status" value="1"/>
</dbReference>
<dbReference type="InterPro" id="IPR050940">
    <property type="entry name" value="Actin_reg-Ser/Thr_kinase"/>
</dbReference>
<reference evidence="18 19" key="1">
    <citation type="journal article" date="2017" name="Curr. Biol.">
        <title>Genome architecture and evolution of a unichromosomal asexual nematode.</title>
        <authorList>
            <person name="Fradin H."/>
            <person name="Zegar C."/>
            <person name="Gutwein M."/>
            <person name="Lucas J."/>
            <person name="Kovtun M."/>
            <person name="Corcoran D."/>
            <person name="Baugh L.R."/>
            <person name="Kiontke K."/>
            <person name="Gunsalus K."/>
            <person name="Fitch D.H."/>
            <person name="Piano F."/>
        </authorList>
    </citation>
    <scope>NUCLEOTIDE SEQUENCE [LARGE SCALE GENOMIC DNA]</scope>
    <source>
        <strain evidence="18">PF1309</strain>
    </source>
</reference>
<evidence type="ECO:0000256" key="13">
    <source>
        <dbReference type="ARBA" id="ARBA00049308"/>
    </source>
</evidence>
<comment type="similarity">
    <text evidence="3">Belongs to the arrestin family.</text>
</comment>
<keyword evidence="8 15" id="KW-0547">Nucleotide-binding</keyword>
<dbReference type="PANTHER" id="PTHR46485">
    <property type="entry name" value="LIM DOMAIN KINASE 1"/>
    <property type="match status" value="1"/>
</dbReference>
<dbReference type="InterPro" id="IPR014756">
    <property type="entry name" value="Ig_E-set"/>
</dbReference>
<dbReference type="GO" id="GO:0005634">
    <property type="term" value="C:nucleus"/>
    <property type="evidence" value="ECO:0007669"/>
    <property type="project" value="TreeGrafter"/>
</dbReference>
<dbReference type="InterPro" id="IPR014752">
    <property type="entry name" value="Arrestin-like_C"/>
</dbReference>
<comment type="similarity">
    <text evidence="4">Belongs to the protein kinase superfamily. TKL Ser/Thr protein kinase family.</text>
</comment>
<evidence type="ECO:0000256" key="4">
    <source>
        <dbReference type="ARBA" id="ARBA00005843"/>
    </source>
</evidence>
<dbReference type="Pfam" id="PF02752">
    <property type="entry name" value="Arrestin_C"/>
    <property type="match status" value="1"/>
</dbReference>
<comment type="caution">
    <text evidence="18">The sequence shown here is derived from an EMBL/GenBank/DDBJ whole genome shotgun (WGS) entry which is preliminary data.</text>
</comment>
<evidence type="ECO:0000256" key="11">
    <source>
        <dbReference type="ARBA" id="ARBA00023211"/>
    </source>
</evidence>
<evidence type="ECO:0000256" key="2">
    <source>
        <dbReference type="ARBA" id="ARBA00001946"/>
    </source>
</evidence>
<keyword evidence="6" id="KW-0723">Serine/threonine-protein kinase</keyword>
<dbReference type="PROSITE" id="PS00109">
    <property type="entry name" value="PROTEIN_KINASE_TYR"/>
    <property type="match status" value="1"/>
</dbReference>
<dbReference type="AlphaFoldDB" id="A0A2A2LJL0"/>
<dbReference type="STRING" id="2018661.A0A2A2LJL0"/>
<dbReference type="GO" id="GO:0005524">
    <property type="term" value="F:ATP binding"/>
    <property type="evidence" value="ECO:0007669"/>
    <property type="project" value="UniProtKB-UniRule"/>
</dbReference>
<organism evidence="18 19">
    <name type="scientific">Diploscapter pachys</name>
    <dbReference type="NCBI Taxonomy" id="2018661"/>
    <lineage>
        <taxon>Eukaryota</taxon>
        <taxon>Metazoa</taxon>
        <taxon>Ecdysozoa</taxon>
        <taxon>Nematoda</taxon>
        <taxon>Chromadorea</taxon>
        <taxon>Rhabditida</taxon>
        <taxon>Rhabditina</taxon>
        <taxon>Rhabditomorpha</taxon>
        <taxon>Rhabditoidea</taxon>
        <taxon>Rhabditidae</taxon>
        <taxon>Diploscapter</taxon>
    </lineage>
</organism>
<dbReference type="InterPro" id="IPR011021">
    <property type="entry name" value="Arrestin-like_N"/>
</dbReference>
<name>A0A2A2LJL0_9BILA</name>
<evidence type="ECO:0000313" key="19">
    <source>
        <dbReference type="Proteomes" id="UP000218231"/>
    </source>
</evidence>
<comment type="catalytic activity">
    <reaction evidence="12">
        <text>L-seryl-[protein] + ATP = O-phospho-L-seryl-[protein] + ADP + H(+)</text>
        <dbReference type="Rhea" id="RHEA:17989"/>
        <dbReference type="Rhea" id="RHEA-COMP:9863"/>
        <dbReference type="Rhea" id="RHEA-COMP:11604"/>
        <dbReference type="ChEBI" id="CHEBI:15378"/>
        <dbReference type="ChEBI" id="CHEBI:29999"/>
        <dbReference type="ChEBI" id="CHEBI:30616"/>
        <dbReference type="ChEBI" id="CHEBI:83421"/>
        <dbReference type="ChEBI" id="CHEBI:456216"/>
        <dbReference type="EC" id="2.7.12.1"/>
    </reaction>
</comment>
<comment type="catalytic activity">
    <reaction evidence="14">
        <text>L-tyrosyl-[protein] + ATP = O-phospho-L-tyrosyl-[protein] + ADP + H(+)</text>
        <dbReference type="Rhea" id="RHEA:10596"/>
        <dbReference type="Rhea" id="RHEA-COMP:10136"/>
        <dbReference type="Rhea" id="RHEA-COMP:20101"/>
        <dbReference type="ChEBI" id="CHEBI:15378"/>
        <dbReference type="ChEBI" id="CHEBI:30616"/>
        <dbReference type="ChEBI" id="CHEBI:46858"/>
        <dbReference type="ChEBI" id="CHEBI:61978"/>
        <dbReference type="ChEBI" id="CHEBI:456216"/>
        <dbReference type="EC" id="2.7.12.1"/>
    </reaction>
</comment>
<dbReference type="InterPro" id="IPR008266">
    <property type="entry name" value="Tyr_kinase_AS"/>
</dbReference>
<evidence type="ECO:0000256" key="7">
    <source>
        <dbReference type="ARBA" id="ARBA00022679"/>
    </source>
</evidence>
<comment type="catalytic activity">
    <reaction evidence="13">
        <text>L-threonyl-[protein] + ATP = O-phospho-L-threonyl-[protein] + ADP + H(+)</text>
        <dbReference type="Rhea" id="RHEA:46608"/>
        <dbReference type="Rhea" id="RHEA-COMP:11060"/>
        <dbReference type="Rhea" id="RHEA-COMP:11605"/>
        <dbReference type="ChEBI" id="CHEBI:15378"/>
        <dbReference type="ChEBI" id="CHEBI:30013"/>
        <dbReference type="ChEBI" id="CHEBI:30616"/>
        <dbReference type="ChEBI" id="CHEBI:61977"/>
        <dbReference type="ChEBI" id="CHEBI:456216"/>
        <dbReference type="EC" id="2.7.12.1"/>
    </reaction>
</comment>
<evidence type="ECO:0000256" key="8">
    <source>
        <dbReference type="ARBA" id="ARBA00022741"/>
    </source>
</evidence>
<sequence length="885" mass="98970">MDYISSFDIRLSKDVYYAGETVAGSVLLENTENIKVKGIRVLLRGKVHATLKVVKSGERRTIKDDQYVLDEKLLLWGKDKNDESEGCPILARGSHQFPFAFELPQSTLPCSLESRHGTIRYYIKVIIDIPYASSPQGVKYFTIIGPHIDCMEEKYLSPLSGQDRKTICCWCCQRGALALRITVDRTAYVCGENIRVRAQVENRQSSPQLITIRLTQHVEYFIDKGVLGENKSTNCIVFEHKSPPIASNSQGKYDSTLEQPIKVPVVPPTLIGVTRLLQIYYIMRICLEDEKGNENLPLDFPITIATVPYRIPNSSPPPIEYDFCANHVEGGKYISPEFRLGQVYDGEGEENNREEEIVLYRPVYAKISERKVGSPHYSKDLRSGSFTRIADSTLQMLTESNGSRRRSIVIASPVLHEKPIIPPSQQSTTNPLDNQEQPPKDNEPLLIQRPSQIATQEKSVKLNFNISKIRNLTSGSSPSVGPEDDGLRLHSNRQKDSQSSGQGFWLEKLGKLDEMLVVNNGETPSPSTGNNQRPIKYVPTHSHSPMKMCDLSASTSASTSFAPAKSTHFSSETLEGIYKPNAVPPLYSMSDLDVLGSLGEGFFSKVFKVRHRATGDLMVLKVTKPSAVGGTSKPFSEVAKEASMMSRISHENVIKFWGICIQTDSDDNKWDMHLLLAYCDHGSLSKVIRDQNRPFVWRHRVAYAEDVASAMEYVHNLGIMHRDLTSMNVLLQSVPSFQSNGTPQPPLCSSPAAHRIRAVVADFGLACEIPKKDEKLMQVGTTYYMSPECLNEDFYNEKSDVFSFGIIVCQLIARIDADPDSGLYRTSNFGLDYMKFTPQCPADTPIDLLRLALQCCMLDPSSRPSFSEIRAALREIRISLPSTLQ</sequence>
<keyword evidence="7" id="KW-0808">Transferase</keyword>
<dbReference type="OrthoDB" id="7785529at2759"/>
<dbReference type="SMART" id="SM01017">
    <property type="entry name" value="Arrestin_C"/>
    <property type="match status" value="2"/>
</dbReference>
<dbReference type="EMBL" id="LIAE01006672">
    <property type="protein sequence ID" value="PAV86391.1"/>
    <property type="molecule type" value="Genomic_DNA"/>
</dbReference>
<gene>
    <name evidence="18" type="ORF">WR25_15386</name>
</gene>
<dbReference type="GO" id="GO:0030036">
    <property type="term" value="P:actin cytoskeleton organization"/>
    <property type="evidence" value="ECO:0007669"/>
    <property type="project" value="TreeGrafter"/>
</dbReference>
<dbReference type="Gene3D" id="1.10.510.10">
    <property type="entry name" value="Transferase(Phosphotransferase) domain 1"/>
    <property type="match status" value="1"/>
</dbReference>
<dbReference type="SUPFAM" id="SSF81296">
    <property type="entry name" value="E set domains"/>
    <property type="match status" value="2"/>
</dbReference>
<evidence type="ECO:0000256" key="3">
    <source>
        <dbReference type="ARBA" id="ARBA00005298"/>
    </source>
</evidence>
<proteinExistence type="inferred from homology"/>
<dbReference type="InterPro" id="IPR001245">
    <property type="entry name" value="Ser-Thr/Tyr_kinase_cat_dom"/>
</dbReference>
<evidence type="ECO:0000256" key="12">
    <source>
        <dbReference type="ARBA" id="ARBA00049003"/>
    </source>
</evidence>
<protein>
    <recommendedName>
        <fullName evidence="5">dual-specificity kinase</fullName>
        <ecNumber evidence="5">2.7.12.1</ecNumber>
    </recommendedName>
</protein>
<dbReference type="Proteomes" id="UP000218231">
    <property type="component" value="Unassembled WGS sequence"/>
</dbReference>
<evidence type="ECO:0000256" key="15">
    <source>
        <dbReference type="PROSITE-ProRule" id="PRU10141"/>
    </source>
</evidence>
<evidence type="ECO:0000313" key="18">
    <source>
        <dbReference type="EMBL" id="PAV86391.1"/>
    </source>
</evidence>
<dbReference type="PROSITE" id="PS50011">
    <property type="entry name" value="PROTEIN_KINASE_DOM"/>
    <property type="match status" value="1"/>
</dbReference>
<keyword evidence="19" id="KW-1185">Reference proteome</keyword>
<dbReference type="SUPFAM" id="SSF56112">
    <property type="entry name" value="Protein kinase-like (PK-like)"/>
    <property type="match status" value="1"/>
</dbReference>
<feature type="compositionally biased region" description="Polar residues" evidence="16">
    <location>
        <begin position="423"/>
        <end position="437"/>
    </location>
</feature>
<dbReference type="GO" id="GO:0005737">
    <property type="term" value="C:cytoplasm"/>
    <property type="evidence" value="ECO:0007669"/>
    <property type="project" value="TreeGrafter"/>
</dbReference>
<feature type="domain" description="Protein kinase" evidence="17">
    <location>
        <begin position="592"/>
        <end position="878"/>
    </location>
</feature>
<evidence type="ECO:0000256" key="1">
    <source>
        <dbReference type="ARBA" id="ARBA00001936"/>
    </source>
</evidence>
<dbReference type="InterPro" id="IPR011009">
    <property type="entry name" value="Kinase-like_dom_sf"/>
</dbReference>
<dbReference type="Gene3D" id="2.60.40.640">
    <property type="match status" value="2"/>
</dbReference>
<evidence type="ECO:0000256" key="6">
    <source>
        <dbReference type="ARBA" id="ARBA00022527"/>
    </source>
</evidence>
<dbReference type="InterPro" id="IPR011022">
    <property type="entry name" value="Arrestin_C-like"/>
</dbReference>
<dbReference type="PROSITE" id="PS00107">
    <property type="entry name" value="PROTEIN_KINASE_ATP"/>
    <property type="match status" value="1"/>
</dbReference>
<feature type="region of interest" description="Disordered" evidence="16">
    <location>
        <begin position="414"/>
        <end position="444"/>
    </location>
</feature>
<comment type="cofactor">
    <cofactor evidence="1">
        <name>Mn(2+)</name>
        <dbReference type="ChEBI" id="CHEBI:29035"/>
    </cofactor>
</comment>